<feature type="chain" id="PRO_5040347963" description="Secreted protein" evidence="1">
    <location>
        <begin position="29"/>
        <end position="145"/>
    </location>
</feature>
<reference evidence="2" key="1">
    <citation type="submission" date="2021-03" db="EMBL/GenBank/DDBJ databases">
        <title>Draft genome sequence of rust myrtle Austropuccinia psidii MF-1, a brazilian biotype.</title>
        <authorList>
            <person name="Quecine M.C."/>
            <person name="Pachon D.M.R."/>
            <person name="Bonatelli M.L."/>
            <person name="Correr F.H."/>
            <person name="Franceschini L.M."/>
            <person name="Leite T.F."/>
            <person name="Margarido G.R.A."/>
            <person name="Almeida C.A."/>
            <person name="Ferrarezi J.A."/>
            <person name="Labate C.A."/>
        </authorList>
    </citation>
    <scope>NUCLEOTIDE SEQUENCE</scope>
    <source>
        <strain evidence="2">MF-1</strain>
    </source>
</reference>
<evidence type="ECO:0000256" key="1">
    <source>
        <dbReference type="SAM" id="SignalP"/>
    </source>
</evidence>
<accession>A0A9Q3BEP8</accession>
<evidence type="ECO:0000313" key="2">
    <source>
        <dbReference type="EMBL" id="MBW0463909.1"/>
    </source>
</evidence>
<evidence type="ECO:0008006" key="4">
    <source>
        <dbReference type="Google" id="ProtNLM"/>
    </source>
</evidence>
<gene>
    <name evidence="2" type="ORF">O181_003624</name>
</gene>
<name>A0A9Q3BEP8_9BASI</name>
<comment type="caution">
    <text evidence="2">The sequence shown here is derived from an EMBL/GenBank/DDBJ whole genome shotgun (WGS) entry which is preliminary data.</text>
</comment>
<protein>
    <recommendedName>
        <fullName evidence="4">Secreted protein</fullName>
    </recommendedName>
</protein>
<keyword evidence="3" id="KW-1185">Reference proteome</keyword>
<keyword evidence="1" id="KW-0732">Signal</keyword>
<dbReference type="EMBL" id="AVOT02000652">
    <property type="protein sequence ID" value="MBW0463909.1"/>
    <property type="molecule type" value="Genomic_DNA"/>
</dbReference>
<dbReference type="Proteomes" id="UP000765509">
    <property type="component" value="Unassembled WGS sequence"/>
</dbReference>
<evidence type="ECO:0000313" key="3">
    <source>
        <dbReference type="Proteomes" id="UP000765509"/>
    </source>
</evidence>
<dbReference type="AlphaFoldDB" id="A0A9Q3BEP8"/>
<organism evidence="2 3">
    <name type="scientific">Austropuccinia psidii MF-1</name>
    <dbReference type="NCBI Taxonomy" id="1389203"/>
    <lineage>
        <taxon>Eukaryota</taxon>
        <taxon>Fungi</taxon>
        <taxon>Dikarya</taxon>
        <taxon>Basidiomycota</taxon>
        <taxon>Pucciniomycotina</taxon>
        <taxon>Pucciniomycetes</taxon>
        <taxon>Pucciniales</taxon>
        <taxon>Sphaerophragmiaceae</taxon>
        <taxon>Austropuccinia</taxon>
    </lineage>
</organism>
<sequence>MIFVKNSPLKISPFIIALWFNVFRLSSGNVICDSAYSVPKPGSDIVFCETFKSPTPHYCKASSCHPPQFKQCYEPLKLGPKYWIKFWKPVRAQEMHSFQLKLYQSGVFAYAGSLPDKNHPSSDPQAICFLGPTAASCGSCSRVPP</sequence>
<proteinExistence type="predicted"/>
<feature type="signal peptide" evidence="1">
    <location>
        <begin position="1"/>
        <end position="28"/>
    </location>
</feature>